<evidence type="ECO:0000313" key="2">
    <source>
        <dbReference type="Proteomes" id="UP001148629"/>
    </source>
</evidence>
<protein>
    <submittedName>
        <fullName evidence="1">Uncharacterized protein</fullName>
    </submittedName>
</protein>
<gene>
    <name evidence="1" type="ORF">NM208_g14099</name>
</gene>
<reference evidence="1" key="1">
    <citation type="submission" date="2022-08" db="EMBL/GenBank/DDBJ databases">
        <title>Genome Sequence of Fusarium decemcellulare.</title>
        <authorList>
            <person name="Buettner E."/>
        </authorList>
    </citation>
    <scope>NUCLEOTIDE SEQUENCE</scope>
    <source>
        <strain evidence="1">Babe19</strain>
    </source>
</reference>
<proteinExistence type="predicted"/>
<dbReference type="EMBL" id="JANRMS010003134">
    <property type="protein sequence ID" value="KAJ3519515.1"/>
    <property type="molecule type" value="Genomic_DNA"/>
</dbReference>
<organism evidence="1 2">
    <name type="scientific">Fusarium decemcellulare</name>
    <dbReference type="NCBI Taxonomy" id="57161"/>
    <lineage>
        <taxon>Eukaryota</taxon>
        <taxon>Fungi</taxon>
        <taxon>Dikarya</taxon>
        <taxon>Ascomycota</taxon>
        <taxon>Pezizomycotina</taxon>
        <taxon>Sordariomycetes</taxon>
        <taxon>Hypocreomycetidae</taxon>
        <taxon>Hypocreales</taxon>
        <taxon>Nectriaceae</taxon>
        <taxon>Fusarium</taxon>
        <taxon>Fusarium decemcellulare species complex</taxon>
    </lineage>
</organism>
<keyword evidence="2" id="KW-1185">Reference proteome</keyword>
<sequence>MTEDVLDGALGCSPASGTINNSTCPPQAKDRVKAGRLVTHPSLPIGRPRENNLMMAVREGTSYDRLATLSTNCSRAICINDAKQESRTRRRGIWYNEAAALGMRLLPMGDGVGDRALDDLHDMQ</sequence>
<evidence type="ECO:0000313" key="1">
    <source>
        <dbReference type="EMBL" id="KAJ3519515.1"/>
    </source>
</evidence>
<accession>A0ACC1RKV4</accession>
<dbReference type="Proteomes" id="UP001148629">
    <property type="component" value="Unassembled WGS sequence"/>
</dbReference>
<comment type="caution">
    <text evidence="1">The sequence shown here is derived from an EMBL/GenBank/DDBJ whole genome shotgun (WGS) entry which is preliminary data.</text>
</comment>
<name>A0ACC1RKV4_9HYPO</name>